<gene>
    <name evidence="1" type="ORF">KC19_VG110600</name>
</gene>
<name>A0A8T0HP63_CERPU</name>
<organism evidence="1 2">
    <name type="scientific">Ceratodon purpureus</name>
    <name type="common">Fire moss</name>
    <name type="synonym">Dicranum purpureum</name>
    <dbReference type="NCBI Taxonomy" id="3225"/>
    <lineage>
        <taxon>Eukaryota</taxon>
        <taxon>Viridiplantae</taxon>
        <taxon>Streptophyta</taxon>
        <taxon>Embryophyta</taxon>
        <taxon>Bryophyta</taxon>
        <taxon>Bryophytina</taxon>
        <taxon>Bryopsida</taxon>
        <taxon>Dicranidae</taxon>
        <taxon>Pseudoditrichales</taxon>
        <taxon>Ditrichaceae</taxon>
        <taxon>Ceratodon</taxon>
    </lineage>
</organism>
<proteinExistence type="predicted"/>
<dbReference type="AlphaFoldDB" id="A0A8T0HP63"/>
<protein>
    <submittedName>
        <fullName evidence="1">Uncharacterized protein</fullName>
    </submittedName>
</protein>
<sequence length="162" mass="18735">MLLSLHYDLLKFTCNMHVESITKLHKLSKTPSNRFALFSRTSSVISRTCYVDECNAYEELCFVPILLPGHLPIPCHERFHPYSTLVRRSGVGTSFPLRRRAVIHSRFQLRIQRIPEKTRTQYVLLQPPTAGDVHLHALLPHPHPPIAGDLHHRVWHCKGWHG</sequence>
<accession>A0A8T0HP63</accession>
<comment type="caution">
    <text evidence="1">The sequence shown here is derived from an EMBL/GenBank/DDBJ whole genome shotgun (WGS) entry which is preliminary data.</text>
</comment>
<evidence type="ECO:0000313" key="1">
    <source>
        <dbReference type="EMBL" id="KAG0572616.1"/>
    </source>
</evidence>
<evidence type="ECO:0000313" key="2">
    <source>
        <dbReference type="Proteomes" id="UP000822688"/>
    </source>
</evidence>
<reference evidence="1" key="1">
    <citation type="submission" date="2020-06" db="EMBL/GenBank/DDBJ databases">
        <title>WGS assembly of Ceratodon purpureus strain R40.</title>
        <authorList>
            <person name="Carey S.B."/>
            <person name="Jenkins J."/>
            <person name="Shu S."/>
            <person name="Lovell J.T."/>
            <person name="Sreedasyam A."/>
            <person name="Maumus F."/>
            <person name="Tiley G.P."/>
            <person name="Fernandez-Pozo N."/>
            <person name="Barry K."/>
            <person name="Chen C."/>
            <person name="Wang M."/>
            <person name="Lipzen A."/>
            <person name="Daum C."/>
            <person name="Saski C.A."/>
            <person name="Payton A.C."/>
            <person name="Mcbreen J.C."/>
            <person name="Conrad R.E."/>
            <person name="Kollar L.M."/>
            <person name="Olsson S."/>
            <person name="Huttunen S."/>
            <person name="Landis J.B."/>
            <person name="Wickett N.J."/>
            <person name="Johnson M.G."/>
            <person name="Rensing S.A."/>
            <person name="Grimwood J."/>
            <person name="Schmutz J."/>
            <person name="Mcdaniel S.F."/>
        </authorList>
    </citation>
    <scope>NUCLEOTIDE SEQUENCE</scope>
    <source>
        <strain evidence="1">R40</strain>
    </source>
</reference>
<dbReference type="EMBL" id="CM026426">
    <property type="protein sequence ID" value="KAG0572616.1"/>
    <property type="molecule type" value="Genomic_DNA"/>
</dbReference>
<keyword evidence="2" id="KW-1185">Reference proteome</keyword>
<dbReference type="Proteomes" id="UP000822688">
    <property type="component" value="Chromosome V"/>
</dbReference>